<evidence type="ECO:0000313" key="1">
    <source>
        <dbReference type="EMBL" id="KEA59092.1"/>
    </source>
</evidence>
<proteinExistence type="predicted"/>
<protein>
    <submittedName>
        <fullName evidence="1">Uncharacterized protein</fullName>
    </submittedName>
</protein>
<reference evidence="1" key="1">
    <citation type="submission" date="2014-04" db="EMBL/GenBank/DDBJ databases">
        <title>In planta biocontrol of soil-borne Fusarium wilt of banana through a plant endophytic bacterium, Burkholderia cenocepacia 869T2.</title>
        <authorList>
            <person name="Ho Y.-N."/>
            <person name="Chiang H.-M."/>
            <person name="Chao C.-P."/>
            <person name="Su C.-C."/>
            <person name="Hsu H.-F."/>
            <person name="Guo C.-T."/>
            <person name="Hsieh J.-L."/>
            <person name="Huang C.-C."/>
        </authorList>
    </citation>
    <scope>NUCLEOTIDE SEQUENCE [LARGE SCALE GENOMIC DNA]</scope>
    <source>
        <strain evidence="1">869T2</strain>
    </source>
</reference>
<dbReference type="EMBL" id="JJOA01000011">
    <property type="protein sequence ID" value="KEA59092.1"/>
    <property type="molecule type" value="Genomic_DNA"/>
</dbReference>
<organism evidence="1">
    <name type="scientific">Burkholderia cenocepacia</name>
    <dbReference type="NCBI Taxonomy" id="95486"/>
    <lineage>
        <taxon>Bacteria</taxon>
        <taxon>Pseudomonadati</taxon>
        <taxon>Pseudomonadota</taxon>
        <taxon>Betaproteobacteria</taxon>
        <taxon>Burkholderiales</taxon>
        <taxon>Burkholderiaceae</taxon>
        <taxon>Burkholderia</taxon>
        <taxon>Burkholderia cepacia complex</taxon>
    </lineage>
</organism>
<sequence length="81" mass="8807">MSLYALVPEYRRRIRSRAATTLHPTPAASRIRHPVSYRTSVHFPVRARAATMNGAGSACRIAPSHAAPDHRIPNGAYTGVS</sequence>
<gene>
    <name evidence="1" type="ORF">DT99_12700</name>
</gene>
<accession>A0A071ME02</accession>
<comment type="caution">
    <text evidence="1">The sequence shown here is derived from an EMBL/GenBank/DDBJ whole genome shotgun (WGS) entry which is preliminary data.</text>
</comment>
<dbReference type="AlphaFoldDB" id="A0A071ME02"/>
<name>A0A071ME02_9BURK</name>